<protein>
    <submittedName>
        <fullName evidence="1">Uncharacterized protein</fullName>
    </submittedName>
</protein>
<dbReference type="AlphaFoldDB" id="A0ABD2YVZ7"/>
<gene>
    <name evidence="1" type="ORF">ACH5RR_030892</name>
</gene>
<dbReference type="EMBL" id="JBJUIK010000012">
    <property type="protein sequence ID" value="KAL3511491.1"/>
    <property type="molecule type" value="Genomic_DNA"/>
</dbReference>
<dbReference type="Proteomes" id="UP001630127">
    <property type="component" value="Unassembled WGS sequence"/>
</dbReference>
<keyword evidence="2" id="KW-1185">Reference proteome</keyword>
<comment type="caution">
    <text evidence="1">The sequence shown here is derived from an EMBL/GenBank/DDBJ whole genome shotgun (WGS) entry which is preliminary data.</text>
</comment>
<evidence type="ECO:0000313" key="1">
    <source>
        <dbReference type="EMBL" id="KAL3511491.1"/>
    </source>
</evidence>
<reference evidence="1 2" key="1">
    <citation type="submission" date="2024-11" db="EMBL/GenBank/DDBJ databases">
        <title>A near-complete genome assembly of Cinchona calisaya.</title>
        <authorList>
            <person name="Lian D.C."/>
            <person name="Zhao X.W."/>
            <person name="Wei L."/>
        </authorList>
    </citation>
    <scope>NUCLEOTIDE SEQUENCE [LARGE SCALE GENOMIC DNA]</scope>
    <source>
        <tissue evidence="1">Nenye</tissue>
    </source>
</reference>
<accession>A0ABD2YVZ7</accession>
<evidence type="ECO:0000313" key="2">
    <source>
        <dbReference type="Proteomes" id="UP001630127"/>
    </source>
</evidence>
<proteinExistence type="predicted"/>
<name>A0ABD2YVZ7_9GENT</name>
<organism evidence="1 2">
    <name type="scientific">Cinchona calisaya</name>
    <dbReference type="NCBI Taxonomy" id="153742"/>
    <lineage>
        <taxon>Eukaryota</taxon>
        <taxon>Viridiplantae</taxon>
        <taxon>Streptophyta</taxon>
        <taxon>Embryophyta</taxon>
        <taxon>Tracheophyta</taxon>
        <taxon>Spermatophyta</taxon>
        <taxon>Magnoliopsida</taxon>
        <taxon>eudicotyledons</taxon>
        <taxon>Gunneridae</taxon>
        <taxon>Pentapetalae</taxon>
        <taxon>asterids</taxon>
        <taxon>lamiids</taxon>
        <taxon>Gentianales</taxon>
        <taxon>Rubiaceae</taxon>
        <taxon>Cinchonoideae</taxon>
        <taxon>Cinchoneae</taxon>
        <taxon>Cinchona</taxon>
    </lineage>
</organism>
<sequence length="86" mass="9638">MISSMLDTWVLSCTIWSNSTLGLVESAMDVSDQFPSLWDTSIVVLVKAIQDDLLRAKEKWWKTSSGSLQGRLNDTCTGIVFVFNSY</sequence>